<dbReference type="PANTHER" id="PTHR12083:SF9">
    <property type="entry name" value="BIFUNCTIONAL POLYNUCLEOTIDE PHOSPHATASE_KINASE"/>
    <property type="match status" value="1"/>
</dbReference>
<dbReference type="STRING" id="307507.A0A2V0P4J9"/>
<dbReference type="InterPro" id="IPR013954">
    <property type="entry name" value="PNK3P"/>
</dbReference>
<feature type="compositionally biased region" description="Basic residues" evidence="1">
    <location>
        <begin position="48"/>
        <end position="71"/>
    </location>
</feature>
<dbReference type="InterPro" id="IPR006549">
    <property type="entry name" value="HAD-SF_hydro_IIIA"/>
</dbReference>
<dbReference type="GO" id="GO:0046403">
    <property type="term" value="F:polynucleotide 3'-phosphatase activity"/>
    <property type="evidence" value="ECO:0007669"/>
    <property type="project" value="TreeGrafter"/>
</dbReference>
<feature type="compositionally biased region" description="Acidic residues" evidence="1">
    <location>
        <begin position="13"/>
        <end position="40"/>
    </location>
</feature>
<comment type="caution">
    <text evidence="2">The sequence shown here is derived from an EMBL/GenBank/DDBJ whole genome shotgun (WGS) entry which is preliminary data.</text>
</comment>
<proteinExistence type="predicted"/>
<dbReference type="OrthoDB" id="19045at2759"/>
<dbReference type="Pfam" id="PF08645">
    <property type="entry name" value="PNK3P"/>
    <property type="match status" value="1"/>
</dbReference>
<dbReference type="InterPro" id="IPR023214">
    <property type="entry name" value="HAD_sf"/>
</dbReference>
<dbReference type="AlphaFoldDB" id="A0A2V0P4J9"/>
<dbReference type="Gene3D" id="1.10.150.110">
    <property type="entry name" value="DNA polymerase beta, N-terminal domain-like"/>
    <property type="match status" value="1"/>
</dbReference>
<dbReference type="GO" id="GO:0006281">
    <property type="term" value="P:DNA repair"/>
    <property type="evidence" value="ECO:0007669"/>
    <property type="project" value="TreeGrafter"/>
</dbReference>
<sequence>MPPRKRGKKAESESEEPSSEFEPTESGSEESDHDSGDLSDDSGAAAGAKRKKPAAKKAPAPKKKPAPKKPAPKPAAAAPPKAVGTPVKAEAAAPAGAEAASPASAKKGTPRKAKAFAPDADDAWNYYVQEGEGTLIYRDFGSEPCEKIAAFDLDGTLVNVKSGAKWPKSADDWKPFNKHVAKKLQELSEEGYKIVIFSNQGGIKGALGGKAAANAKGRAEGLIEHLGVPAQVFLAPQDDSFRKPSTGMWTFMAGTCNGGVAPDLSASFYCGDAAGRQGNAAEGVMADFSDSDKEFAKAVGVQFKVPEDIFGKMEGKRAIDPNALAAARESLDLGEGPNAALLAELREYERACFDVAKATGDDKLRWAGVAMKKAVTSLATFGGVITLDNLKAVQQLPGVGKGTIEKIKAFLTDGAIPLPNAAEPAAAAAAAPSKRQQAAMAFI</sequence>
<dbReference type="InterPro" id="IPR006551">
    <property type="entry name" value="Polynucleotide_phosphatase"/>
</dbReference>
<keyword evidence="3" id="KW-1185">Reference proteome</keyword>
<dbReference type="NCBIfam" id="TIGR01664">
    <property type="entry name" value="DNA-3'-Pase"/>
    <property type="match status" value="1"/>
</dbReference>
<reference evidence="2 3" key="1">
    <citation type="journal article" date="2018" name="Sci. Rep.">
        <title>Raphidocelis subcapitata (=Pseudokirchneriella subcapitata) provides an insight into genome evolution and environmental adaptations in the Sphaeropleales.</title>
        <authorList>
            <person name="Suzuki S."/>
            <person name="Yamaguchi H."/>
            <person name="Nakajima N."/>
            <person name="Kawachi M."/>
        </authorList>
    </citation>
    <scope>NUCLEOTIDE SEQUENCE [LARGE SCALE GENOMIC DNA]</scope>
    <source>
        <strain evidence="2 3">NIES-35</strain>
    </source>
</reference>
<name>A0A2V0P4J9_9CHLO</name>
<dbReference type="InterPro" id="IPR027421">
    <property type="entry name" value="DNA_pol_lamdba_lyase_dom_sf"/>
</dbReference>
<accession>A0A2V0P4J9</accession>
<feature type="region of interest" description="Disordered" evidence="1">
    <location>
        <begin position="1"/>
        <end position="114"/>
    </location>
</feature>
<dbReference type="EMBL" id="BDRX01000035">
    <property type="protein sequence ID" value="GBF92780.1"/>
    <property type="molecule type" value="Genomic_DNA"/>
</dbReference>
<evidence type="ECO:0000313" key="3">
    <source>
        <dbReference type="Proteomes" id="UP000247498"/>
    </source>
</evidence>
<dbReference type="InParanoid" id="A0A2V0P4J9"/>
<gene>
    <name evidence="2" type="ORF">Rsub_05399</name>
</gene>
<dbReference type="InterPro" id="IPR036412">
    <property type="entry name" value="HAD-like_sf"/>
</dbReference>
<dbReference type="NCBIfam" id="TIGR01662">
    <property type="entry name" value="HAD-SF-IIIA"/>
    <property type="match status" value="1"/>
</dbReference>
<dbReference type="PANTHER" id="PTHR12083">
    <property type="entry name" value="BIFUNCTIONAL POLYNUCLEOTIDE PHOSPHATASE/KINASE"/>
    <property type="match status" value="1"/>
</dbReference>
<keyword evidence="2" id="KW-0418">Kinase</keyword>
<feature type="compositionally biased region" description="Low complexity" evidence="1">
    <location>
        <begin position="89"/>
        <end position="107"/>
    </location>
</feature>
<dbReference type="GO" id="GO:0003690">
    <property type="term" value="F:double-stranded DNA binding"/>
    <property type="evidence" value="ECO:0007669"/>
    <property type="project" value="TreeGrafter"/>
</dbReference>
<dbReference type="Proteomes" id="UP000247498">
    <property type="component" value="Unassembled WGS sequence"/>
</dbReference>
<dbReference type="Gene3D" id="3.40.50.1000">
    <property type="entry name" value="HAD superfamily/HAD-like"/>
    <property type="match status" value="1"/>
</dbReference>
<evidence type="ECO:0000256" key="1">
    <source>
        <dbReference type="SAM" id="MobiDB-lite"/>
    </source>
</evidence>
<protein>
    <submittedName>
        <fullName evidence="2">Bifunctional polynucleotide phosphatase kinase</fullName>
    </submittedName>
</protein>
<organism evidence="2 3">
    <name type="scientific">Raphidocelis subcapitata</name>
    <dbReference type="NCBI Taxonomy" id="307507"/>
    <lineage>
        <taxon>Eukaryota</taxon>
        <taxon>Viridiplantae</taxon>
        <taxon>Chlorophyta</taxon>
        <taxon>core chlorophytes</taxon>
        <taxon>Chlorophyceae</taxon>
        <taxon>CS clade</taxon>
        <taxon>Sphaeropleales</taxon>
        <taxon>Selenastraceae</taxon>
        <taxon>Raphidocelis</taxon>
    </lineage>
</organism>
<keyword evidence="2" id="KW-0808">Transferase</keyword>
<dbReference type="GO" id="GO:0046404">
    <property type="term" value="F:ATP-dependent polydeoxyribonucleotide 5'-hydroxyl-kinase activity"/>
    <property type="evidence" value="ECO:0007669"/>
    <property type="project" value="TreeGrafter"/>
</dbReference>
<dbReference type="SUPFAM" id="SSF56784">
    <property type="entry name" value="HAD-like"/>
    <property type="match status" value="1"/>
</dbReference>
<evidence type="ECO:0000313" key="2">
    <source>
        <dbReference type="EMBL" id="GBF92780.1"/>
    </source>
</evidence>